<dbReference type="KEGG" id="cmo:103497195"/>
<protein>
    <recommendedName>
        <fullName evidence="1">glutathione gamma-glutamylcysteinyltransferase</fullName>
        <ecNumber evidence="1">2.3.2.15</ecNumber>
    </recommendedName>
</protein>
<dbReference type="EC" id="2.3.2.15" evidence="1"/>
<dbReference type="eggNOG" id="KOG0632">
    <property type="taxonomic scope" value="Eukaryota"/>
</dbReference>
<name>A0A1S3C713_CUCME</name>
<dbReference type="GO" id="GO:0010273">
    <property type="term" value="P:detoxification of copper ion"/>
    <property type="evidence" value="ECO:0007669"/>
    <property type="project" value="TreeGrafter"/>
</dbReference>
<dbReference type="OrthoDB" id="448954at2759"/>
<dbReference type="InterPro" id="IPR040409">
    <property type="entry name" value="PCS-like"/>
</dbReference>
<keyword evidence="3" id="KW-0808">Transferase</keyword>
<feature type="domain" description="Peptidase C83" evidence="7">
    <location>
        <begin position="119"/>
        <end position="334"/>
    </location>
</feature>
<evidence type="ECO:0000313" key="8">
    <source>
        <dbReference type="EnsemblPlants" id="MELO3C004495.2.1"/>
    </source>
</evidence>
<evidence type="ECO:0000256" key="1">
    <source>
        <dbReference type="ARBA" id="ARBA00012468"/>
    </source>
</evidence>
<dbReference type="GO" id="GO:0046872">
    <property type="term" value="F:metal ion binding"/>
    <property type="evidence" value="ECO:0007669"/>
    <property type="project" value="UniProtKB-KW"/>
</dbReference>
<dbReference type="SMR" id="A0A1S3C713"/>
<dbReference type="Gramene" id="MELO3C004495.2.1">
    <property type="protein sequence ID" value="MELO3C004495.2.1"/>
    <property type="gene ID" value="MELO3C004495.2"/>
</dbReference>
<dbReference type="GO" id="GO:0016756">
    <property type="term" value="F:glutathione gamma-glutamylcysteinyltransferase activity"/>
    <property type="evidence" value="ECO:0007669"/>
    <property type="project" value="UniProtKB-EC"/>
</dbReference>
<evidence type="ECO:0000256" key="5">
    <source>
        <dbReference type="ARBA" id="ARBA00023315"/>
    </source>
</evidence>
<comment type="function">
    <text evidence="6">Involved in the synthesis of phytochelatins (PC) and homophytochelatins (hPC), the heavy-metal-binding peptides of plants.</text>
</comment>
<dbReference type="PANTHER" id="PTHR33447">
    <property type="entry name" value="GLUTATHIONE GAMMA-GLUTAMYLCYSTEINYLTRANSFERASE"/>
    <property type="match status" value="1"/>
</dbReference>
<dbReference type="InterPro" id="IPR038765">
    <property type="entry name" value="Papain-like_cys_pep_sf"/>
</dbReference>
<evidence type="ECO:0000256" key="3">
    <source>
        <dbReference type="ARBA" id="ARBA00022679"/>
    </source>
</evidence>
<dbReference type="Gene3D" id="3.90.70.30">
    <property type="entry name" value="Phytochelatin synthase, N-terminal domain"/>
    <property type="match status" value="1"/>
</dbReference>
<dbReference type="InterPro" id="IPR038156">
    <property type="entry name" value="PCS_N_sf"/>
</dbReference>
<reference evidence="10" key="2">
    <citation type="submission" date="2025-04" db="UniProtKB">
        <authorList>
            <consortium name="RefSeq"/>
        </authorList>
    </citation>
    <scope>IDENTIFICATION</scope>
</reference>
<sequence length="549" mass="61317">METLFQRILSASKKNPSTPIPNPWKPYFKESSLDLHKFPKSRLAAPSSKLLPAPSMIGCQGIKMMGTGKRIPRMAVLDRGLCCGIGSWDGDTKVDMARVDHGTDNGFGGNPFSPQSHPTSPPGFYRRVLPSPPAVDFASFDGKRLFTEALRDGTMEGFFKLIPYHRTQSEITYCGLTSLAVVLNALSVDCGRKGWIDETMLDCCEPLTNIKTDGITFGKLAYLACCNGAKVVACRTNESTVDDFRKHVISCSSSQDRHMITTFHRRVLKQTGAGHISPIGGYHAGKDMVLILDVARFKYPPHWVPLILLWDAMNTIDDETGLHRGYMILSKLTRGPSILYSLSCQHEGWNNVIKYLTEQVPLLLKTENVKSVDELLSVVFKLPLQNLKNFIKWVAEVREREDGNLKLNAVEKGKLSLKEETLEQLRATELIKHIKQLLASGTLCEGFESLFDKDALSDEIAATVSCQGAETLAVKPCSADRRCQWPSVIDVLTILLLSLPQHIWFNLKDEKLLADINRLVGENYLPALLQDEVLHLREQMQFLMTDLIS</sequence>
<evidence type="ECO:0000256" key="6">
    <source>
        <dbReference type="ARBA" id="ARBA00053477"/>
    </source>
</evidence>
<dbReference type="RefSeq" id="XP_008457528.1">
    <property type="nucleotide sequence ID" value="XM_008459306.2"/>
</dbReference>
<dbReference type="Pfam" id="PF05023">
    <property type="entry name" value="Phytochelatin"/>
    <property type="match status" value="1"/>
</dbReference>
<keyword evidence="9" id="KW-1185">Reference proteome</keyword>
<dbReference type="AlphaFoldDB" id="A0A1S3C713"/>
<evidence type="ECO:0000259" key="7">
    <source>
        <dbReference type="PROSITE" id="PS51443"/>
    </source>
</evidence>
<dbReference type="Pfam" id="PF09328">
    <property type="entry name" value="Phytochelatin_C"/>
    <property type="match status" value="2"/>
</dbReference>
<dbReference type="SUPFAM" id="SSF54001">
    <property type="entry name" value="Cysteine proteinases"/>
    <property type="match status" value="1"/>
</dbReference>
<evidence type="ECO:0000313" key="9">
    <source>
        <dbReference type="Proteomes" id="UP001652600"/>
    </source>
</evidence>
<dbReference type="PROSITE" id="PS51443">
    <property type="entry name" value="PCS"/>
    <property type="match status" value="1"/>
</dbReference>
<organism evidence="9 10">
    <name type="scientific">Cucumis melo</name>
    <name type="common">Muskmelon</name>
    <dbReference type="NCBI Taxonomy" id="3656"/>
    <lineage>
        <taxon>Eukaryota</taxon>
        <taxon>Viridiplantae</taxon>
        <taxon>Streptophyta</taxon>
        <taxon>Embryophyta</taxon>
        <taxon>Tracheophyta</taxon>
        <taxon>Spermatophyta</taxon>
        <taxon>Magnoliopsida</taxon>
        <taxon>eudicotyledons</taxon>
        <taxon>Gunneridae</taxon>
        <taxon>Pentapetalae</taxon>
        <taxon>rosids</taxon>
        <taxon>fabids</taxon>
        <taxon>Cucurbitales</taxon>
        <taxon>Cucurbitaceae</taxon>
        <taxon>Benincaseae</taxon>
        <taxon>Cucumis</taxon>
    </lineage>
</organism>
<keyword evidence="2" id="KW-0104">Cadmium</keyword>
<evidence type="ECO:0000256" key="2">
    <source>
        <dbReference type="ARBA" id="ARBA00022539"/>
    </source>
</evidence>
<evidence type="ECO:0000256" key="4">
    <source>
        <dbReference type="ARBA" id="ARBA00022723"/>
    </source>
</evidence>
<reference evidence="8" key="1">
    <citation type="submission" date="2023-03" db="UniProtKB">
        <authorList>
            <consortium name="EnsemblPlants"/>
        </authorList>
    </citation>
    <scope>IDENTIFICATION</scope>
</reference>
<dbReference type="GO" id="GO:0098849">
    <property type="term" value="P:cellular detoxification of cadmium ion"/>
    <property type="evidence" value="ECO:0007669"/>
    <property type="project" value="TreeGrafter"/>
</dbReference>
<dbReference type="InterPro" id="IPR007719">
    <property type="entry name" value="PCS_N"/>
</dbReference>
<dbReference type="GO" id="GO:0046938">
    <property type="term" value="P:phytochelatin biosynthetic process"/>
    <property type="evidence" value="ECO:0007669"/>
    <property type="project" value="InterPro"/>
</dbReference>
<accession>A0A1S3C713</accession>
<keyword evidence="5" id="KW-0012">Acyltransferase</keyword>
<dbReference type="InParanoid" id="A0A1S3C713"/>
<dbReference type="PANTHER" id="PTHR33447:SF19">
    <property type="entry name" value="GLUTATHIONE GAMMA-GLUTAMYLCYSTEINYLTRANSFERASE"/>
    <property type="match status" value="1"/>
</dbReference>
<evidence type="ECO:0000313" key="10">
    <source>
        <dbReference type="RefSeq" id="XP_008457528.1"/>
    </source>
</evidence>
<dbReference type="EnsemblPlants" id="MELO3C004495.2.1">
    <property type="protein sequence ID" value="MELO3C004495.2.1"/>
    <property type="gene ID" value="MELO3C004495.2"/>
</dbReference>
<proteinExistence type="predicted"/>
<gene>
    <name evidence="10" type="primary">LOC103497195</name>
    <name evidence="8" type="synonym">103497195</name>
</gene>
<dbReference type="FunFam" id="3.90.70.30:FF:000001">
    <property type="entry name" value="Glutathione gamma-glutamylcysteinyltransferase 1"/>
    <property type="match status" value="1"/>
</dbReference>
<keyword evidence="4" id="KW-0479">Metal-binding</keyword>
<dbReference type="InterPro" id="IPR015407">
    <property type="entry name" value="Phytochelatin_synthase_C"/>
</dbReference>
<dbReference type="Proteomes" id="UP001652600">
    <property type="component" value="Chromosome 5"/>
</dbReference>
<dbReference type="GeneID" id="103497195"/>